<reference evidence="2" key="1">
    <citation type="journal article" date="2019" name="Int. J. Syst. Evol. Microbiol.">
        <title>The Global Catalogue of Microorganisms (GCM) 10K type strain sequencing project: providing services to taxonomists for standard genome sequencing and annotation.</title>
        <authorList>
            <consortium name="The Broad Institute Genomics Platform"/>
            <consortium name="The Broad Institute Genome Sequencing Center for Infectious Disease"/>
            <person name="Wu L."/>
            <person name="Ma J."/>
        </authorList>
    </citation>
    <scope>NUCLEOTIDE SEQUENCE [LARGE SCALE GENOMIC DNA]</scope>
    <source>
        <strain evidence="2">JCM 17695</strain>
    </source>
</reference>
<protein>
    <submittedName>
        <fullName evidence="1">PD-(D/E)XK motif protein</fullName>
    </submittedName>
</protein>
<evidence type="ECO:0000313" key="1">
    <source>
        <dbReference type="EMBL" id="MFC7612751.1"/>
    </source>
</evidence>
<comment type="caution">
    <text evidence="1">The sequence shown here is derived from an EMBL/GenBank/DDBJ whole genome shotgun (WGS) entry which is preliminary data.</text>
</comment>
<name>A0ABW2TGX6_9PSEU</name>
<organism evidence="1 2">
    <name type="scientific">Actinokineospora soli</name>
    <dbReference type="NCBI Taxonomy" id="1048753"/>
    <lineage>
        <taxon>Bacteria</taxon>
        <taxon>Bacillati</taxon>
        <taxon>Actinomycetota</taxon>
        <taxon>Actinomycetes</taxon>
        <taxon>Pseudonocardiales</taxon>
        <taxon>Pseudonocardiaceae</taxon>
        <taxon>Actinokineospora</taxon>
    </lineage>
</organism>
<gene>
    <name evidence="1" type="ORF">ACFQV2_02960</name>
</gene>
<proteinExistence type="predicted"/>
<dbReference type="Proteomes" id="UP001596512">
    <property type="component" value="Unassembled WGS sequence"/>
</dbReference>
<keyword evidence="2" id="KW-1185">Reference proteome</keyword>
<sequence>MTKRHTSPEGFDRFLASGVPVVLPIRGVPESFVFIEPLKPELGLRVEVQAGTPTPETGLRNINARTARRGDKLFLEVVVTAPTLFRDAYPVLCSMADRVQVDGLSPVAALRATLDKMSALLVAPDSMSREREIGLFGELVVLGGLLAAVGPDAAVAAWRGGLAEEHDFGLPTSDIEVKTTSSERRAHWIESLTQLVPTGDRPLWVVSHQITPAGAGDGRTLPEAVDALRETLGHGDPRTRFEQSLIGSGWRDEDRERLTTRWTRRTESRAFRVTDDFPRLTPEGLRTGGVPLDRIPDVRYRIDLDGFTGPGEPDPEIEKIIAFEGWTR</sequence>
<accession>A0ABW2TGX6</accession>
<dbReference type="InterPro" id="IPR025534">
    <property type="entry name" value="DUF4420"/>
</dbReference>
<dbReference type="EMBL" id="JBHTEY010000004">
    <property type="protein sequence ID" value="MFC7612751.1"/>
    <property type="molecule type" value="Genomic_DNA"/>
</dbReference>
<dbReference type="Pfam" id="PF14390">
    <property type="entry name" value="DUF4420"/>
    <property type="match status" value="1"/>
</dbReference>
<evidence type="ECO:0000313" key="2">
    <source>
        <dbReference type="Proteomes" id="UP001596512"/>
    </source>
</evidence>